<keyword evidence="1" id="KW-0175">Coiled coil</keyword>
<evidence type="ECO:0000313" key="2">
    <source>
        <dbReference type="EMBL" id="KAG5541838.1"/>
    </source>
</evidence>
<dbReference type="AlphaFoldDB" id="A0AAV6JM83"/>
<organism evidence="2 3">
    <name type="scientific">Rhododendron griersonianum</name>
    <dbReference type="NCBI Taxonomy" id="479676"/>
    <lineage>
        <taxon>Eukaryota</taxon>
        <taxon>Viridiplantae</taxon>
        <taxon>Streptophyta</taxon>
        <taxon>Embryophyta</taxon>
        <taxon>Tracheophyta</taxon>
        <taxon>Spermatophyta</taxon>
        <taxon>Magnoliopsida</taxon>
        <taxon>eudicotyledons</taxon>
        <taxon>Gunneridae</taxon>
        <taxon>Pentapetalae</taxon>
        <taxon>asterids</taxon>
        <taxon>Ericales</taxon>
        <taxon>Ericaceae</taxon>
        <taxon>Ericoideae</taxon>
        <taxon>Rhodoreae</taxon>
        <taxon>Rhododendron</taxon>
    </lineage>
</organism>
<name>A0AAV6JM83_9ERIC</name>
<dbReference type="Proteomes" id="UP000823749">
    <property type="component" value="Chromosome 7"/>
</dbReference>
<proteinExistence type="predicted"/>
<dbReference type="InterPro" id="IPR008530">
    <property type="entry name" value="CCDC22"/>
</dbReference>
<reference evidence="2" key="1">
    <citation type="submission" date="2020-08" db="EMBL/GenBank/DDBJ databases">
        <title>Plant Genome Project.</title>
        <authorList>
            <person name="Zhang R.-G."/>
        </authorList>
    </citation>
    <scope>NUCLEOTIDE SEQUENCE</scope>
    <source>
        <strain evidence="2">WSP0</strain>
        <tissue evidence="2">Leaf</tissue>
    </source>
</reference>
<dbReference type="EMBL" id="JACTNZ010000007">
    <property type="protein sequence ID" value="KAG5541838.1"/>
    <property type="molecule type" value="Genomic_DNA"/>
</dbReference>
<gene>
    <name evidence="2" type="ORF">RHGRI_021621</name>
</gene>
<dbReference type="GO" id="GO:2000060">
    <property type="term" value="P:positive regulation of ubiquitin-dependent protein catabolic process"/>
    <property type="evidence" value="ECO:0007669"/>
    <property type="project" value="TreeGrafter"/>
</dbReference>
<dbReference type="GO" id="GO:0097602">
    <property type="term" value="F:cullin family protein binding"/>
    <property type="evidence" value="ECO:0007669"/>
    <property type="project" value="TreeGrafter"/>
</dbReference>
<evidence type="ECO:0000313" key="3">
    <source>
        <dbReference type="Proteomes" id="UP000823749"/>
    </source>
</evidence>
<comment type="caution">
    <text evidence="2">The sequence shown here is derived from an EMBL/GenBank/DDBJ whole genome shotgun (WGS) entry which is preliminary data.</text>
</comment>
<sequence>MVGRQAYRLLTSIHKSFEQISDKILSTDRLRREADEHEAKLSALARRSFNVDKLKADLDAIRRENEFLEQHLRNC</sequence>
<protein>
    <submittedName>
        <fullName evidence="2">Uncharacterized protein</fullName>
    </submittedName>
</protein>
<feature type="coiled-coil region" evidence="1">
    <location>
        <begin position="27"/>
        <end position="71"/>
    </location>
</feature>
<evidence type="ECO:0000256" key="1">
    <source>
        <dbReference type="SAM" id="Coils"/>
    </source>
</evidence>
<dbReference type="PANTHER" id="PTHR15668">
    <property type="entry name" value="JM1 PROTEIN"/>
    <property type="match status" value="1"/>
</dbReference>
<dbReference type="PANTHER" id="PTHR15668:SF4">
    <property type="entry name" value="COILED-COIL DOMAIN-CONTAINING PROTEIN 22"/>
    <property type="match status" value="1"/>
</dbReference>
<keyword evidence="3" id="KW-1185">Reference proteome</keyword>
<accession>A0AAV6JM83</accession>